<evidence type="ECO:0000256" key="2">
    <source>
        <dbReference type="SAM" id="SignalP"/>
    </source>
</evidence>
<feature type="compositionally biased region" description="Acidic residues" evidence="1">
    <location>
        <begin position="124"/>
        <end position="139"/>
    </location>
</feature>
<feature type="signal peptide" evidence="2">
    <location>
        <begin position="1"/>
        <end position="25"/>
    </location>
</feature>
<feature type="compositionally biased region" description="Basic and acidic residues" evidence="1">
    <location>
        <begin position="66"/>
        <end position="99"/>
    </location>
</feature>
<evidence type="ECO:0000313" key="3">
    <source>
        <dbReference type="EMBL" id="GGZ31474.1"/>
    </source>
</evidence>
<feature type="region of interest" description="Disordered" evidence="1">
    <location>
        <begin position="57"/>
        <end position="192"/>
    </location>
</feature>
<comment type="caution">
    <text evidence="3">The sequence shown here is derived from an EMBL/GenBank/DDBJ whole genome shotgun (WGS) entry which is preliminary data.</text>
</comment>
<feature type="compositionally biased region" description="Polar residues" evidence="1">
    <location>
        <begin position="177"/>
        <end position="190"/>
    </location>
</feature>
<dbReference type="AlphaFoldDB" id="A0A918Q5K0"/>
<reference evidence="3" key="1">
    <citation type="journal article" date="2014" name="Int. J. Syst. Evol. Microbiol.">
        <title>Complete genome sequence of Corynebacterium casei LMG S-19264T (=DSM 44701T), isolated from a smear-ripened cheese.</title>
        <authorList>
            <consortium name="US DOE Joint Genome Institute (JGI-PGF)"/>
            <person name="Walter F."/>
            <person name="Albersmeier A."/>
            <person name="Kalinowski J."/>
            <person name="Ruckert C."/>
        </authorList>
    </citation>
    <scope>NUCLEOTIDE SEQUENCE</scope>
    <source>
        <strain evidence="3">KCTC 12368</strain>
    </source>
</reference>
<evidence type="ECO:0000313" key="4">
    <source>
        <dbReference type="Proteomes" id="UP000619457"/>
    </source>
</evidence>
<feature type="compositionally biased region" description="Basic and acidic residues" evidence="1">
    <location>
        <begin position="164"/>
        <end position="176"/>
    </location>
</feature>
<gene>
    <name evidence="3" type="ORF">GCM10007049_25800</name>
</gene>
<keyword evidence="2" id="KW-0732">Signal</keyword>
<sequence>MSNKSVIKYSLALVALLWTSSIVSAQTVDSYFNQAAKHYVHNDYRNMGQALAEGLQKYPQDPKLNALKDKLEEEQEKQDQQQKEDQKNQDQQDQDKQDQQDQQQGDQKQQDQEQQQSQESKDGEGDEQTQEDGAENSEEMQEKKGQKSQDQDPSDQNSNLDSDLSEREKAMEELKQKLQQMNISPQQAQQILDAMDNAELQYIQQTRKKPTKRPDKGLPDW</sequence>
<protein>
    <submittedName>
        <fullName evidence="3">Uncharacterized protein</fullName>
    </submittedName>
</protein>
<keyword evidence="4" id="KW-1185">Reference proteome</keyword>
<feature type="chain" id="PRO_5037034702" evidence="2">
    <location>
        <begin position="26"/>
        <end position="221"/>
    </location>
</feature>
<evidence type="ECO:0000256" key="1">
    <source>
        <dbReference type="SAM" id="MobiDB-lite"/>
    </source>
</evidence>
<reference evidence="3" key="2">
    <citation type="submission" date="2020-09" db="EMBL/GenBank/DDBJ databases">
        <authorList>
            <person name="Sun Q."/>
            <person name="Kim S."/>
        </authorList>
    </citation>
    <scope>NUCLEOTIDE SEQUENCE</scope>
    <source>
        <strain evidence="3">KCTC 12368</strain>
    </source>
</reference>
<dbReference type="EMBL" id="BMWX01000004">
    <property type="protein sequence ID" value="GGZ31474.1"/>
    <property type="molecule type" value="Genomic_DNA"/>
</dbReference>
<proteinExistence type="predicted"/>
<name>A0A918Q5K0_9BACT</name>
<organism evidence="3 4">
    <name type="scientific">Echinicola pacifica</name>
    <dbReference type="NCBI Taxonomy" id="346377"/>
    <lineage>
        <taxon>Bacteria</taxon>
        <taxon>Pseudomonadati</taxon>
        <taxon>Bacteroidota</taxon>
        <taxon>Cytophagia</taxon>
        <taxon>Cytophagales</taxon>
        <taxon>Cyclobacteriaceae</taxon>
        <taxon>Echinicola</taxon>
    </lineage>
</organism>
<accession>A0A918Q5K0</accession>
<dbReference type="Proteomes" id="UP000619457">
    <property type="component" value="Unassembled WGS sequence"/>
</dbReference>
<feature type="region of interest" description="Disordered" evidence="1">
    <location>
        <begin position="202"/>
        <end position="221"/>
    </location>
</feature>
<feature type="compositionally biased region" description="Basic and acidic residues" evidence="1">
    <location>
        <begin position="140"/>
        <end position="150"/>
    </location>
</feature>
<feature type="compositionally biased region" description="Basic and acidic residues" evidence="1">
    <location>
        <begin position="212"/>
        <end position="221"/>
    </location>
</feature>
<feature type="compositionally biased region" description="Low complexity" evidence="1">
    <location>
        <begin position="100"/>
        <end position="118"/>
    </location>
</feature>